<dbReference type="SUPFAM" id="SSF49464">
    <property type="entry name" value="Carboxypeptidase regulatory domain-like"/>
    <property type="match status" value="1"/>
</dbReference>
<keyword evidence="4 8" id="KW-0812">Transmembrane</keyword>
<comment type="caution">
    <text evidence="13">The sequence shown here is derived from an EMBL/GenBank/DDBJ whole genome shotgun (WGS) entry which is preliminary data.</text>
</comment>
<keyword evidence="5 9" id="KW-0798">TonB box</keyword>
<dbReference type="InterPro" id="IPR023997">
    <property type="entry name" value="TonB-dep_OMP_SusC/RagA_CS"/>
</dbReference>
<feature type="domain" description="TonB-dependent receptor plug" evidence="12">
    <location>
        <begin position="115"/>
        <end position="235"/>
    </location>
</feature>
<keyword evidence="10" id="KW-0732">Signal</keyword>
<dbReference type="Proteomes" id="UP000664044">
    <property type="component" value="Unassembled WGS sequence"/>
</dbReference>
<keyword evidence="13" id="KW-0675">Receptor</keyword>
<dbReference type="InterPro" id="IPR036942">
    <property type="entry name" value="Beta-barrel_TonB_sf"/>
</dbReference>
<evidence type="ECO:0000256" key="9">
    <source>
        <dbReference type="RuleBase" id="RU003357"/>
    </source>
</evidence>
<keyword evidence="6 8" id="KW-0472">Membrane</keyword>
<dbReference type="Pfam" id="PF07715">
    <property type="entry name" value="Plug"/>
    <property type="match status" value="1"/>
</dbReference>
<evidence type="ECO:0000256" key="10">
    <source>
        <dbReference type="SAM" id="SignalP"/>
    </source>
</evidence>
<evidence type="ECO:0000256" key="5">
    <source>
        <dbReference type="ARBA" id="ARBA00023077"/>
    </source>
</evidence>
<comment type="similarity">
    <text evidence="8 9">Belongs to the TonB-dependent receptor family.</text>
</comment>
<dbReference type="RefSeq" id="WP_207035522.1">
    <property type="nucleotide sequence ID" value="NZ_JAFLNL010000009.1"/>
</dbReference>
<name>A0ABS3G7P8_9FLAO</name>
<dbReference type="Pfam" id="PF13715">
    <property type="entry name" value="CarbopepD_reg_2"/>
    <property type="match status" value="1"/>
</dbReference>
<feature type="domain" description="TonB-dependent receptor-like beta-barrel" evidence="11">
    <location>
        <begin position="438"/>
        <end position="980"/>
    </location>
</feature>
<dbReference type="EMBL" id="JAFLNL010000009">
    <property type="protein sequence ID" value="MBO0355439.1"/>
    <property type="molecule type" value="Genomic_DNA"/>
</dbReference>
<gene>
    <name evidence="13" type="ORF">J0656_15570</name>
</gene>
<dbReference type="NCBIfam" id="TIGR04056">
    <property type="entry name" value="OMP_RagA_SusC"/>
    <property type="match status" value="1"/>
</dbReference>
<keyword evidence="3 8" id="KW-1134">Transmembrane beta strand</keyword>
<evidence type="ECO:0000256" key="4">
    <source>
        <dbReference type="ARBA" id="ARBA00022692"/>
    </source>
</evidence>
<keyword evidence="14" id="KW-1185">Reference proteome</keyword>
<keyword evidence="7 8" id="KW-0998">Cell outer membrane</keyword>
<evidence type="ECO:0000256" key="7">
    <source>
        <dbReference type="ARBA" id="ARBA00023237"/>
    </source>
</evidence>
<reference evidence="13 14" key="1">
    <citation type="submission" date="2021-03" db="EMBL/GenBank/DDBJ databases">
        <title>Muricauda lutimaris sp. nov. and Muricauda ruestringensis sp. nov, two marine members of the Flavobacteriaceae isolated from deep sea sediments of Western Pacific.</title>
        <authorList>
            <person name="Zhao S."/>
            <person name="Liu R."/>
        </authorList>
    </citation>
    <scope>NUCLEOTIDE SEQUENCE [LARGE SCALE GENOMIC DNA]</scope>
    <source>
        <strain evidence="13 14">BC31-1-A7</strain>
    </source>
</reference>
<evidence type="ECO:0000256" key="2">
    <source>
        <dbReference type="ARBA" id="ARBA00022448"/>
    </source>
</evidence>
<evidence type="ECO:0000256" key="8">
    <source>
        <dbReference type="PROSITE-ProRule" id="PRU01360"/>
    </source>
</evidence>
<feature type="chain" id="PRO_5046699448" evidence="10">
    <location>
        <begin position="23"/>
        <end position="1028"/>
    </location>
</feature>
<evidence type="ECO:0000256" key="3">
    <source>
        <dbReference type="ARBA" id="ARBA00022452"/>
    </source>
</evidence>
<evidence type="ECO:0000256" key="6">
    <source>
        <dbReference type="ARBA" id="ARBA00023136"/>
    </source>
</evidence>
<evidence type="ECO:0000259" key="12">
    <source>
        <dbReference type="Pfam" id="PF07715"/>
    </source>
</evidence>
<accession>A0ABS3G7P8</accession>
<dbReference type="InterPro" id="IPR039426">
    <property type="entry name" value="TonB-dep_rcpt-like"/>
</dbReference>
<comment type="subcellular location">
    <subcellularLocation>
        <location evidence="1 8">Cell outer membrane</location>
        <topology evidence="1 8">Multi-pass membrane protein</topology>
    </subcellularLocation>
</comment>
<dbReference type="SUPFAM" id="SSF56935">
    <property type="entry name" value="Porins"/>
    <property type="match status" value="1"/>
</dbReference>
<evidence type="ECO:0000313" key="14">
    <source>
        <dbReference type="Proteomes" id="UP000664044"/>
    </source>
</evidence>
<dbReference type="InterPro" id="IPR008969">
    <property type="entry name" value="CarboxyPept-like_regulatory"/>
</dbReference>
<evidence type="ECO:0000259" key="11">
    <source>
        <dbReference type="Pfam" id="PF00593"/>
    </source>
</evidence>
<dbReference type="PROSITE" id="PS52016">
    <property type="entry name" value="TONB_DEPENDENT_REC_3"/>
    <property type="match status" value="1"/>
</dbReference>
<evidence type="ECO:0000313" key="13">
    <source>
        <dbReference type="EMBL" id="MBO0355439.1"/>
    </source>
</evidence>
<dbReference type="Gene3D" id="2.40.170.20">
    <property type="entry name" value="TonB-dependent receptor, beta-barrel domain"/>
    <property type="match status" value="1"/>
</dbReference>
<dbReference type="NCBIfam" id="TIGR04057">
    <property type="entry name" value="SusC_RagA_signa"/>
    <property type="match status" value="1"/>
</dbReference>
<dbReference type="InterPro" id="IPR037066">
    <property type="entry name" value="Plug_dom_sf"/>
</dbReference>
<feature type="signal peptide" evidence="10">
    <location>
        <begin position="1"/>
        <end position="22"/>
    </location>
</feature>
<evidence type="ECO:0000256" key="1">
    <source>
        <dbReference type="ARBA" id="ARBA00004571"/>
    </source>
</evidence>
<keyword evidence="2 8" id="KW-0813">Transport</keyword>
<sequence length="1028" mass="113211">MKAKLAWMLTPLLVLCMSFSFGQEKTVSGNVTDQNGLPLPGVSIMVVGTSNGTQTDFDGNYTISASQGQMLRFSYIGQKTVERTIGASSTINVEMEDDAQALEEVVVMGYSTKSKADVTGSTVQLDSEQIEQIPVATVDQALQGKVAGLSITGDSGTPGSTTDIRIRGISSITAGNDPLYVIDGVPMANPNLSPAESGSSLSALSSINSNNIESITVLKDASATAAYGARGANGVIVITTKGGKAGKTKFNFNSYFGFANDAIDGPTPLTGAEREMLFYEAVLNSFGEDYGLSNIEEAGEFARANTSYGADYQAWRDAGSPETNWADLITNKNAVIREYNFSATGGDETSNFYTSLGYFEQEATVIGSEFDRISGSLNFSKDLSDRFTFTSNNSASYSHQDGVLENSAYFSSPRAVKFFMPATDQAYNPDGSINVLGTSLPNPLWIAQEDIDDSKTTRIISNNAVTWDTPIENLSFTSRANIDYIVYNYKRYRNPVRGDGDSSNGYGWQANRNYVTYVFQNSLDYSFNLGESHNFDVKLLQEWQKNRSYYLEADADNFSDTGLTNLNSAGNPTTANSTYFDWSVASYLGVINYSAFDSRYVLNGTYRREGSSRFAQNNRWGNFWSVGAAWNVNRESFMAGAEFINNLKLRASYGVTGNAAISLNSYQALLDFDSDYNGEGASYPGSFGNNDLSWETSNTLDLGIDFGLFQNRISGSFAYYNRESKDLLLDVPLSLTTGFADQTRNIGRMENKGFEAEINFDIVRSNDFNLSIGGNIATNENEVLELAKDLNGEEINISTTTDRVESGHPVYAWYMPTWAGVNPETGNEEWYVNGVDGETTTNFNAAERVFQGGSALPKITSGMNIHIDVKGFFVDASGYYAGGHKVYEGWHRYTQGTDLYPTALYQGYNTLLDRWQKPGDEARFGKFEYVGRPWQRHSKFLYDGDYFRLKNLTVGYNFNSKFTEMMKIDGLRLFVRGTNLFTWVKDDNLKYDPENIDLSGLSDGTNRGETVLTTPPVRSVVFGVNLNF</sequence>
<protein>
    <submittedName>
        <fullName evidence="13">TonB-dependent receptor</fullName>
    </submittedName>
</protein>
<dbReference type="InterPro" id="IPR023996">
    <property type="entry name" value="TonB-dep_OMP_SusC/RagA"/>
</dbReference>
<dbReference type="InterPro" id="IPR000531">
    <property type="entry name" value="Beta-barrel_TonB"/>
</dbReference>
<dbReference type="Gene3D" id="2.60.40.1120">
    <property type="entry name" value="Carboxypeptidase-like, regulatory domain"/>
    <property type="match status" value="1"/>
</dbReference>
<dbReference type="Pfam" id="PF00593">
    <property type="entry name" value="TonB_dep_Rec_b-barrel"/>
    <property type="match status" value="1"/>
</dbReference>
<proteinExistence type="inferred from homology"/>
<organism evidence="13 14">
    <name type="scientific">Flagellimonas aurea</name>
    <dbReference type="NCBI Taxonomy" id="2915619"/>
    <lineage>
        <taxon>Bacteria</taxon>
        <taxon>Pseudomonadati</taxon>
        <taxon>Bacteroidota</taxon>
        <taxon>Flavobacteriia</taxon>
        <taxon>Flavobacteriales</taxon>
        <taxon>Flavobacteriaceae</taxon>
        <taxon>Flagellimonas</taxon>
    </lineage>
</organism>
<dbReference type="Gene3D" id="2.170.130.10">
    <property type="entry name" value="TonB-dependent receptor, plug domain"/>
    <property type="match status" value="1"/>
</dbReference>
<dbReference type="InterPro" id="IPR012910">
    <property type="entry name" value="Plug_dom"/>
</dbReference>